<reference evidence="4 5" key="1">
    <citation type="submission" date="2019-08" db="EMBL/GenBank/DDBJ databases">
        <authorList>
            <person name="Dong K."/>
        </authorList>
    </citation>
    <scope>NUCLEOTIDE SEQUENCE [LARGE SCALE GENOMIC DNA]</scope>
    <source>
        <strain evidence="4 5">M4-8</strain>
    </source>
</reference>
<dbReference type="InterPro" id="IPR050832">
    <property type="entry name" value="Bact_Acetyltransf"/>
</dbReference>
<keyword evidence="1 4" id="KW-0808">Transferase</keyword>
<organism evidence="4 5">
    <name type="scientific">Microbacterium mitrae</name>
    <dbReference type="NCBI Taxonomy" id="664640"/>
    <lineage>
        <taxon>Bacteria</taxon>
        <taxon>Bacillati</taxon>
        <taxon>Actinomycetota</taxon>
        <taxon>Actinomycetes</taxon>
        <taxon>Micrococcales</taxon>
        <taxon>Microbacteriaceae</taxon>
        <taxon>Microbacterium</taxon>
    </lineage>
</organism>
<feature type="domain" description="N-acetyltransferase" evidence="3">
    <location>
        <begin position="3"/>
        <end position="164"/>
    </location>
</feature>
<evidence type="ECO:0000313" key="4">
    <source>
        <dbReference type="EMBL" id="TXK06500.1"/>
    </source>
</evidence>
<dbReference type="RefSeq" id="WP_147825305.1">
    <property type="nucleotide sequence ID" value="NZ_BAAARG010000001.1"/>
</dbReference>
<name>A0A5C8HQS8_9MICO</name>
<dbReference type="CDD" id="cd04301">
    <property type="entry name" value="NAT_SF"/>
    <property type="match status" value="1"/>
</dbReference>
<dbReference type="PANTHER" id="PTHR43877">
    <property type="entry name" value="AMINOALKYLPHOSPHONATE N-ACETYLTRANSFERASE-RELATED-RELATED"/>
    <property type="match status" value="1"/>
</dbReference>
<sequence length="164" mass="18347">MEFTVRAVVEADWREVKALRLEMLRDTPIAYLETLDSALAEPDATWQVRAARPALDGSLRIAAIDGSGRWIGTMGGIIDRHHGPMLVGVYVTPRARGRQGVLDAMLTQVEQWAAQRGTTLRLGVHEDNRRAIAAYEKRGFIETGQWVPYPLDPGGRELEMLKRV</sequence>
<dbReference type="EMBL" id="VRSW01000001">
    <property type="protein sequence ID" value="TXK06500.1"/>
    <property type="molecule type" value="Genomic_DNA"/>
</dbReference>
<dbReference type="Pfam" id="PF00583">
    <property type="entry name" value="Acetyltransf_1"/>
    <property type="match status" value="1"/>
</dbReference>
<accession>A0A5C8HQS8</accession>
<dbReference type="GO" id="GO:0016747">
    <property type="term" value="F:acyltransferase activity, transferring groups other than amino-acyl groups"/>
    <property type="evidence" value="ECO:0007669"/>
    <property type="project" value="InterPro"/>
</dbReference>
<protein>
    <submittedName>
        <fullName evidence="4">GNAT family N-acetyltransferase</fullName>
    </submittedName>
</protein>
<dbReference type="AlphaFoldDB" id="A0A5C8HQS8"/>
<evidence type="ECO:0000259" key="3">
    <source>
        <dbReference type="PROSITE" id="PS51186"/>
    </source>
</evidence>
<evidence type="ECO:0000256" key="1">
    <source>
        <dbReference type="ARBA" id="ARBA00022679"/>
    </source>
</evidence>
<dbReference type="Gene3D" id="3.40.630.30">
    <property type="match status" value="1"/>
</dbReference>
<comment type="caution">
    <text evidence="4">The sequence shown here is derived from an EMBL/GenBank/DDBJ whole genome shotgun (WGS) entry which is preliminary data.</text>
</comment>
<gene>
    <name evidence="4" type="ORF">FVP60_06020</name>
</gene>
<proteinExistence type="predicted"/>
<dbReference type="InterPro" id="IPR000182">
    <property type="entry name" value="GNAT_dom"/>
</dbReference>
<evidence type="ECO:0000313" key="5">
    <source>
        <dbReference type="Proteomes" id="UP000321196"/>
    </source>
</evidence>
<evidence type="ECO:0000256" key="2">
    <source>
        <dbReference type="ARBA" id="ARBA00023315"/>
    </source>
</evidence>
<keyword evidence="5" id="KW-1185">Reference proteome</keyword>
<dbReference type="PROSITE" id="PS51186">
    <property type="entry name" value="GNAT"/>
    <property type="match status" value="1"/>
</dbReference>
<dbReference type="SUPFAM" id="SSF55729">
    <property type="entry name" value="Acyl-CoA N-acyltransferases (Nat)"/>
    <property type="match status" value="1"/>
</dbReference>
<dbReference type="PANTHER" id="PTHR43877:SF2">
    <property type="entry name" value="AMINOALKYLPHOSPHONATE N-ACETYLTRANSFERASE-RELATED"/>
    <property type="match status" value="1"/>
</dbReference>
<dbReference type="InterPro" id="IPR016181">
    <property type="entry name" value="Acyl_CoA_acyltransferase"/>
</dbReference>
<keyword evidence="2" id="KW-0012">Acyltransferase</keyword>
<dbReference type="OrthoDB" id="9799092at2"/>
<dbReference type="Proteomes" id="UP000321196">
    <property type="component" value="Unassembled WGS sequence"/>
</dbReference>